<proteinExistence type="predicted"/>
<protein>
    <submittedName>
        <fullName evidence="2">Uncharacterized protein</fullName>
    </submittedName>
</protein>
<dbReference type="Proteomes" id="UP000324767">
    <property type="component" value="Unassembled WGS sequence"/>
</dbReference>
<keyword evidence="1" id="KW-1133">Transmembrane helix</keyword>
<accession>A0A5M8PRK4</accession>
<reference evidence="2 3" key="1">
    <citation type="submission" date="2019-09" db="EMBL/GenBank/DDBJ databases">
        <title>The hologenome of the rock-dwelling lichen Lasallia pustulata.</title>
        <authorList>
            <person name="Greshake Tzovaras B."/>
            <person name="Segers F."/>
            <person name="Bicker A."/>
            <person name="Dal Grande F."/>
            <person name="Otte J."/>
            <person name="Hankeln T."/>
            <person name="Schmitt I."/>
            <person name="Ebersberger I."/>
        </authorList>
    </citation>
    <scope>NUCLEOTIDE SEQUENCE [LARGE SCALE GENOMIC DNA]</scope>
    <source>
        <strain evidence="2">A1-1</strain>
    </source>
</reference>
<gene>
    <name evidence="2" type="ORF">FRX48_04310</name>
</gene>
<evidence type="ECO:0000313" key="2">
    <source>
        <dbReference type="EMBL" id="KAA6412159.1"/>
    </source>
</evidence>
<organism evidence="2 3">
    <name type="scientific">Lasallia pustulata</name>
    <dbReference type="NCBI Taxonomy" id="136370"/>
    <lineage>
        <taxon>Eukaryota</taxon>
        <taxon>Fungi</taxon>
        <taxon>Dikarya</taxon>
        <taxon>Ascomycota</taxon>
        <taxon>Pezizomycotina</taxon>
        <taxon>Lecanoromycetes</taxon>
        <taxon>OSLEUM clade</taxon>
        <taxon>Umbilicariomycetidae</taxon>
        <taxon>Umbilicariales</taxon>
        <taxon>Umbilicariaceae</taxon>
        <taxon>Lasallia</taxon>
    </lineage>
</organism>
<dbReference type="AlphaFoldDB" id="A0A5M8PRK4"/>
<keyword evidence="1" id="KW-0472">Membrane</keyword>
<comment type="caution">
    <text evidence="2">The sequence shown here is derived from an EMBL/GenBank/DDBJ whole genome shotgun (WGS) entry which is preliminary data.</text>
</comment>
<sequence>MPVFLSLAFIVTPIRHQRPRCRRPRCQRRQRLAIILRRIVPQRRQRRARQNPARLLPRSPLIPRPILNQMPLLPTLHLRRLSANHRARPRIPHLIRGLIPLQPKPAIDPLPLPRLRIPPLNLPDKLPRQRPPHRLRRLLLYLPRLALLRHRIRIHRRPAHVQNLAMVQALMRHRLLGELAVRLVHVGDEGDAARRQHADAVDLAPLGEVAGDDLFDVVGHVDTPHVQRAGLAHEAADAAHVVAVVAVLVAAEAVDVGVEEVVDPGEPVQVFALVAFGAQASGEEEAEVRAGDCVGAGVARVGGDGAAAGRGGLREVFVFAVAAGPFVVPDVEDGAGLGGGSDFRVEGSTWGRAGRRLRRMIFLVFLTSGASVVVRAVVVMLATVRSVLGDWGAGESVGSGVSSVDGILGGIEEPTSAIMDGGGGNIESEVGDGSGILSLRRQGRLGLMASVQGEPTVVQPCHAARPPLSGIVSPSIVYTNFLLQHFCFAVKPSSFLLV</sequence>
<evidence type="ECO:0000256" key="1">
    <source>
        <dbReference type="SAM" id="Phobius"/>
    </source>
</evidence>
<keyword evidence="1" id="KW-0812">Transmembrane</keyword>
<name>A0A5M8PRK4_9LECA</name>
<evidence type="ECO:0000313" key="3">
    <source>
        <dbReference type="Proteomes" id="UP000324767"/>
    </source>
</evidence>
<feature type="transmembrane region" description="Helical" evidence="1">
    <location>
        <begin position="360"/>
        <end position="382"/>
    </location>
</feature>
<dbReference type="EMBL" id="VXIT01000006">
    <property type="protein sequence ID" value="KAA6412159.1"/>
    <property type="molecule type" value="Genomic_DNA"/>
</dbReference>